<evidence type="ECO:0000313" key="2">
    <source>
        <dbReference type="EMBL" id="MFD2566788.1"/>
    </source>
</evidence>
<dbReference type="Proteomes" id="UP001597508">
    <property type="component" value="Unassembled WGS sequence"/>
</dbReference>
<evidence type="ECO:0000259" key="1">
    <source>
        <dbReference type="Pfam" id="PF13847"/>
    </source>
</evidence>
<dbReference type="GO" id="GO:0102208">
    <property type="term" value="F:2-polyprenyl-6-hydroxyphenol methylase activity"/>
    <property type="evidence" value="ECO:0007669"/>
    <property type="project" value="UniProtKB-EC"/>
</dbReference>
<keyword evidence="2" id="KW-0489">Methyltransferase</keyword>
<keyword evidence="3" id="KW-1185">Reference proteome</keyword>
<dbReference type="InterPro" id="IPR050447">
    <property type="entry name" value="Erg6_SMT_methyltransf"/>
</dbReference>
<evidence type="ECO:0000313" key="3">
    <source>
        <dbReference type="Proteomes" id="UP001597508"/>
    </source>
</evidence>
<dbReference type="GO" id="GO:0061542">
    <property type="term" value="F:3-demethylubiquinol 3-O-methyltransferase activity"/>
    <property type="evidence" value="ECO:0007669"/>
    <property type="project" value="UniProtKB-EC"/>
</dbReference>
<keyword evidence="2" id="KW-0808">Transferase</keyword>
<proteinExistence type="predicted"/>
<dbReference type="EC" id="2.1.1.64" evidence="2"/>
<sequence>MELQYPARKKIHKNQVLKKGIGFLKVIYVRIVYNLNAFLQKRSARFKTTCFNFGLVLPENETLVLKAEDEKDRIYFQMYQYACRTLSLKEKAILEIGSSVGGGCYFISEYLQPKYLKGIDLIESQINLAKKRHQQHPIVFEQGNACNLKEPENFYDVVVNIESSHGYPDFSAFLKGVYKTLKKEGTMAIADIRYAYDVPKMEEDFISHGFSIQHQEDITKWVLKALDESDKTKREILKDTPLFYTFFKSFAGLKGSRNYRYLAEGKLRYMLYILQKNG</sequence>
<feature type="domain" description="Methyltransferase" evidence="1">
    <location>
        <begin position="89"/>
        <end position="201"/>
    </location>
</feature>
<comment type="caution">
    <text evidence="2">The sequence shown here is derived from an EMBL/GenBank/DDBJ whole genome shotgun (WGS) entry which is preliminary data.</text>
</comment>
<dbReference type="EMBL" id="JBHULH010000001">
    <property type="protein sequence ID" value="MFD2566788.1"/>
    <property type="molecule type" value="Genomic_DNA"/>
</dbReference>
<dbReference type="Gene3D" id="3.40.50.150">
    <property type="entry name" value="Vaccinia Virus protein VP39"/>
    <property type="match status" value="1"/>
</dbReference>
<accession>A0ABW5LS36</accession>
<dbReference type="CDD" id="cd02440">
    <property type="entry name" value="AdoMet_MTases"/>
    <property type="match status" value="1"/>
</dbReference>
<dbReference type="EC" id="2.1.1.222" evidence="2"/>
<dbReference type="RefSeq" id="WP_379665491.1">
    <property type="nucleotide sequence ID" value="NZ_JBHULH010000001.1"/>
</dbReference>
<reference evidence="3" key="1">
    <citation type="journal article" date="2019" name="Int. J. Syst. Evol. Microbiol.">
        <title>The Global Catalogue of Microorganisms (GCM) 10K type strain sequencing project: providing services to taxonomists for standard genome sequencing and annotation.</title>
        <authorList>
            <consortium name="The Broad Institute Genomics Platform"/>
            <consortium name="The Broad Institute Genome Sequencing Center for Infectious Disease"/>
            <person name="Wu L."/>
            <person name="Ma J."/>
        </authorList>
    </citation>
    <scope>NUCLEOTIDE SEQUENCE [LARGE SCALE GENOMIC DNA]</scope>
    <source>
        <strain evidence="3">KCTC 52127</strain>
    </source>
</reference>
<dbReference type="Pfam" id="PF13847">
    <property type="entry name" value="Methyltransf_31"/>
    <property type="match status" value="1"/>
</dbReference>
<gene>
    <name evidence="2" type="ORF">ACFSRZ_05365</name>
</gene>
<dbReference type="InterPro" id="IPR029063">
    <property type="entry name" value="SAM-dependent_MTases_sf"/>
</dbReference>
<dbReference type="InterPro" id="IPR025714">
    <property type="entry name" value="Methyltranfer_dom"/>
</dbReference>
<organism evidence="2 3">
    <name type="scientific">Pseudotenacibaculum haliotis</name>
    <dbReference type="NCBI Taxonomy" id="1862138"/>
    <lineage>
        <taxon>Bacteria</taxon>
        <taxon>Pseudomonadati</taxon>
        <taxon>Bacteroidota</taxon>
        <taxon>Flavobacteriia</taxon>
        <taxon>Flavobacteriales</taxon>
        <taxon>Flavobacteriaceae</taxon>
        <taxon>Pseudotenacibaculum</taxon>
    </lineage>
</organism>
<dbReference type="PANTHER" id="PTHR44068">
    <property type="entry name" value="ZGC:194242"/>
    <property type="match status" value="1"/>
</dbReference>
<dbReference type="SUPFAM" id="SSF53335">
    <property type="entry name" value="S-adenosyl-L-methionine-dependent methyltransferases"/>
    <property type="match status" value="1"/>
</dbReference>
<dbReference type="GO" id="GO:0032259">
    <property type="term" value="P:methylation"/>
    <property type="evidence" value="ECO:0007669"/>
    <property type="project" value="UniProtKB-KW"/>
</dbReference>
<name>A0ABW5LS36_9FLAO</name>
<dbReference type="PANTHER" id="PTHR44068:SF11">
    <property type="entry name" value="GERANYL DIPHOSPHATE 2-C-METHYLTRANSFERASE"/>
    <property type="match status" value="1"/>
</dbReference>
<protein>
    <submittedName>
        <fullName evidence="2">Class I SAM-dependent methyltransferase</fullName>
        <ecNumber evidence="2">2.1.1.222</ecNumber>
        <ecNumber evidence="2">2.1.1.64</ecNumber>
    </submittedName>
</protein>